<evidence type="ECO:0000256" key="9">
    <source>
        <dbReference type="SAM" id="Phobius"/>
    </source>
</evidence>
<accession>A0A2H1JAI7</accession>
<feature type="transmembrane region" description="Helical" evidence="9">
    <location>
        <begin position="316"/>
        <end position="335"/>
    </location>
</feature>
<dbReference type="Proteomes" id="UP000234327">
    <property type="component" value="Unassembled WGS sequence"/>
</dbReference>
<evidence type="ECO:0000313" key="10">
    <source>
        <dbReference type="EMBL" id="SMX84348.1"/>
    </source>
</evidence>
<evidence type="ECO:0000256" key="2">
    <source>
        <dbReference type="ARBA" id="ARBA00007935"/>
    </source>
</evidence>
<feature type="transmembrane region" description="Helical" evidence="9">
    <location>
        <begin position="276"/>
        <end position="304"/>
    </location>
</feature>
<dbReference type="SUPFAM" id="SSF81345">
    <property type="entry name" value="ABC transporter involved in vitamin B12 uptake, BtuC"/>
    <property type="match status" value="1"/>
</dbReference>
<dbReference type="EMBL" id="FXYZ01000007">
    <property type="protein sequence ID" value="SMX84348.1"/>
    <property type="molecule type" value="Genomic_DNA"/>
</dbReference>
<feature type="transmembrane region" description="Helical" evidence="9">
    <location>
        <begin position="182"/>
        <end position="202"/>
    </location>
</feature>
<sequence length="368" mass="39884">MATKTREPKISPARRWPTSTKHRLQPMGEQAGGASRRRSGSLATTRAKWRYWSILAGLIIASAAIALGLLAWDNPMPITDDGFWLIAQLRMKNLIVIAIVALCQAFATVAFQTVTNNRIITPSIMGFESLYVAIQTGAMYFFGVTAIVDLKGLVPFTVQLLLMVGLSLALYGWLLSGRYGNVAIMLLIGVVIGGGLGSIATFMQRTLTPSEFDILAARLFGSVSNSDASYLPVSIPLCLIACAAIYLSSGRLNVLALGRDTTSNLGLNHRFEMMKVLFFVSILMAVSVSMIGPMIFLGFLVAMLAYQLSDTYDHKYVLPMAALLGFVVLGGAYFIMKNLFYAEGVVSIIIEVIGGGAFLIVIMRKGRL</sequence>
<feature type="transmembrane region" description="Helical" evidence="9">
    <location>
        <begin position="228"/>
        <end position="247"/>
    </location>
</feature>
<evidence type="ECO:0000256" key="5">
    <source>
        <dbReference type="ARBA" id="ARBA00022692"/>
    </source>
</evidence>
<dbReference type="GO" id="GO:0005886">
    <property type="term" value="C:plasma membrane"/>
    <property type="evidence" value="ECO:0007669"/>
    <property type="project" value="UniProtKB-SubCell"/>
</dbReference>
<dbReference type="PANTHER" id="PTHR30472">
    <property type="entry name" value="FERRIC ENTEROBACTIN TRANSPORT SYSTEM PERMEASE PROTEIN"/>
    <property type="match status" value="1"/>
</dbReference>
<evidence type="ECO:0000256" key="3">
    <source>
        <dbReference type="ARBA" id="ARBA00022448"/>
    </source>
</evidence>
<dbReference type="Gene3D" id="1.10.3470.10">
    <property type="entry name" value="ABC transporter involved in vitamin B12 uptake, BtuC"/>
    <property type="match status" value="1"/>
</dbReference>
<keyword evidence="5 9" id="KW-0812">Transmembrane</keyword>
<evidence type="ECO:0000256" key="7">
    <source>
        <dbReference type="ARBA" id="ARBA00023136"/>
    </source>
</evidence>
<dbReference type="AlphaFoldDB" id="A0A2H1JAI7"/>
<organism evidence="10 11">
    <name type="scientific">Brevibacterium aurantiacum</name>
    <dbReference type="NCBI Taxonomy" id="273384"/>
    <lineage>
        <taxon>Bacteria</taxon>
        <taxon>Bacillati</taxon>
        <taxon>Actinomycetota</taxon>
        <taxon>Actinomycetes</taxon>
        <taxon>Micrococcales</taxon>
        <taxon>Brevibacteriaceae</taxon>
        <taxon>Brevibacterium</taxon>
    </lineage>
</organism>
<name>A0A2H1JAI7_BREAU</name>
<dbReference type="PANTHER" id="PTHR30472:SF19">
    <property type="entry name" value="PETROBACTIN IMPORT SYSTEM PERMEASE PROTEIN YCLO"/>
    <property type="match status" value="1"/>
</dbReference>
<dbReference type="InterPro" id="IPR037294">
    <property type="entry name" value="ABC_BtuC-like"/>
</dbReference>
<proteinExistence type="inferred from homology"/>
<feature type="transmembrane region" description="Helical" evidence="9">
    <location>
        <begin position="93"/>
        <end position="111"/>
    </location>
</feature>
<feature type="transmembrane region" description="Helical" evidence="9">
    <location>
        <begin position="341"/>
        <end position="362"/>
    </location>
</feature>
<evidence type="ECO:0000256" key="6">
    <source>
        <dbReference type="ARBA" id="ARBA00022989"/>
    </source>
</evidence>
<keyword evidence="6 9" id="KW-1133">Transmembrane helix</keyword>
<gene>
    <name evidence="10" type="ORF">BAURA63_02070</name>
</gene>
<keyword evidence="4" id="KW-1003">Cell membrane</keyword>
<reference evidence="10 11" key="1">
    <citation type="submission" date="2017-03" db="EMBL/GenBank/DDBJ databases">
        <authorList>
            <person name="Afonso C.L."/>
            <person name="Miller P.J."/>
            <person name="Scott M.A."/>
            <person name="Spackman E."/>
            <person name="Goraichik I."/>
            <person name="Dimitrov K.M."/>
            <person name="Suarez D.L."/>
            <person name="Swayne D.E."/>
        </authorList>
    </citation>
    <scope>NUCLEOTIDE SEQUENCE [LARGE SCALE GENOMIC DNA]</scope>
    <source>
        <strain evidence="11">6(3)</strain>
    </source>
</reference>
<dbReference type="GO" id="GO:0033214">
    <property type="term" value="P:siderophore-iron import into cell"/>
    <property type="evidence" value="ECO:0007669"/>
    <property type="project" value="TreeGrafter"/>
</dbReference>
<dbReference type="Pfam" id="PF01032">
    <property type="entry name" value="FecCD"/>
    <property type="match status" value="1"/>
</dbReference>
<feature type="transmembrane region" description="Helical" evidence="9">
    <location>
        <begin position="157"/>
        <end position="176"/>
    </location>
</feature>
<feature type="transmembrane region" description="Helical" evidence="9">
    <location>
        <begin position="131"/>
        <end position="150"/>
    </location>
</feature>
<keyword evidence="3" id="KW-0813">Transport</keyword>
<comment type="subcellular location">
    <subcellularLocation>
        <location evidence="1">Cell membrane</location>
        <topology evidence="1">Multi-pass membrane protein</topology>
    </subcellularLocation>
</comment>
<comment type="similarity">
    <text evidence="2">Belongs to the binding-protein-dependent transport system permease family. FecCD subfamily.</text>
</comment>
<dbReference type="InterPro" id="IPR000522">
    <property type="entry name" value="ABC_transptr_permease_BtuC"/>
</dbReference>
<feature type="transmembrane region" description="Helical" evidence="9">
    <location>
        <begin position="51"/>
        <end position="72"/>
    </location>
</feature>
<dbReference type="GO" id="GO:0022857">
    <property type="term" value="F:transmembrane transporter activity"/>
    <property type="evidence" value="ECO:0007669"/>
    <property type="project" value="InterPro"/>
</dbReference>
<keyword evidence="7 9" id="KW-0472">Membrane</keyword>
<protein>
    <submittedName>
        <fullName evidence="10">Iron complex transport system permease protein</fullName>
    </submittedName>
</protein>
<evidence type="ECO:0000256" key="4">
    <source>
        <dbReference type="ARBA" id="ARBA00022475"/>
    </source>
</evidence>
<feature type="region of interest" description="Disordered" evidence="8">
    <location>
        <begin position="1"/>
        <end position="40"/>
    </location>
</feature>
<evidence type="ECO:0000256" key="1">
    <source>
        <dbReference type="ARBA" id="ARBA00004651"/>
    </source>
</evidence>
<evidence type="ECO:0000313" key="11">
    <source>
        <dbReference type="Proteomes" id="UP000234327"/>
    </source>
</evidence>
<evidence type="ECO:0000256" key="8">
    <source>
        <dbReference type="SAM" id="MobiDB-lite"/>
    </source>
</evidence>